<feature type="transmembrane region" description="Helical" evidence="9">
    <location>
        <begin position="32"/>
        <end position="54"/>
    </location>
</feature>
<evidence type="ECO:0000256" key="5">
    <source>
        <dbReference type="ARBA" id="ARBA00022989"/>
    </source>
</evidence>
<feature type="transmembrane region" description="Helical" evidence="9">
    <location>
        <begin position="107"/>
        <end position="127"/>
    </location>
</feature>
<sequence>MPSPIFLVFKLLLDPNVNNKIVLQAAYGQLKVIGLAKVLSALAGGAIVGVSSFIRVPQIRKIITPRQLDDRIKVANGLSLESLGLETFNQLVHVVFNKQNNSAFTSYGESLLLGLQNVVIILLIKYYRLVHAGEIDNLQHFTLLERVGFVGTKLLPAIAAIAGTSIFFTKIAPTGLVLALQVVGIPISIVSKIPQIQRNHALKSTLSLSNITIRANLLGSALRVFTSVQDYNTKARRKKNTVNDKVLVAGYTASLAMNSILVGQSVVYKNRKSEETEEKKD</sequence>
<dbReference type="OrthoDB" id="271506at2759"/>
<keyword evidence="3 8" id="KW-0812">Transmembrane</keyword>
<accession>A0A1E4SQJ0</accession>
<dbReference type="GeneID" id="30983368"/>
<evidence type="ECO:0000313" key="10">
    <source>
        <dbReference type="EMBL" id="ODV81776.1"/>
    </source>
</evidence>
<dbReference type="Pfam" id="PF04193">
    <property type="entry name" value="PQ-loop"/>
    <property type="match status" value="1"/>
</dbReference>
<dbReference type="Proteomes" id="UP000094285">
    <property type="component" value="Unassembled WGS sequence"/>
</dbReference>
<keyword evidence="5 8" id="KW-1133">Transmembrane helix</keyword>
<dbReference type="InterPro" id="IPR016817">
    <property type="entry name" value="MannP-dilichol_defect-1"/>
</dbReference>
<keyword evidence="4" id="KW-0677">Repeat</keyword>
<evidence type="ECO:0000256" key="8">
    <source>
        <dbReference type="PIRNR" id="PIRNR023381"/>
    </source>
</evidence>
<evidence type="ECO:0000256" key="4">
    <source>
        <dbReference type="ARBA" id="ARBA00022737"/>
    </source>
</evidence>
<dbReference type="EMBL" id="KV453909">
    <property type="protein sequence ID" value="ODV81776.1"/>
    <property type="molecule type" value="Genomic_DNA"/>
</dbReference>
<dbReference type="Gene3D" id="1.20.1280.290">
    <property type="match status" value="1"/>
</dbReference>
<proteinExistence type="inferred from homology"/>
<keyword evidence="11" id="KW-1185">Reference proteome</keyword>
<evidence type="ECO:0000313" key="11">
    <source>
        <dbReference type="Proteomes" id="UP000094285"/>
    </source>
</evidence>
<feature type="transmembrane region" description="Helical" evidence="9">
    <location>
        <begin position="246"/>
        <end position="267"/>
    </location>
</feature>
<organism evidence="10 11">
    <name type="scientific">Suhomyces tanzawaensis NRRL Y-17324</name>
    <dbReference type="NCBI Taxonomy" id="984487"/>
    <lineage>
        <taxon>Eukaryota</taxon>
        <taxon>Fungi</taxon>
        <taxon>Dikarya</taxon>
        <taxon>Ascomycota</taxon>
        <taxon>Saccharomycotina</taxon>
        <taxon>Pichiomycetes</taxon>
        <taxon>Debaryomycetaceae</taxon>
        <taxon>Suhomyces</taxon>
    </lineage>
</organism>
<protein>
    <recommendedName>
        <fullName evidence="8">Solute carrier family 66 member 3</fullName>
    </recommendedName>
</protein>
<evidence type="ECO:0000256" key="6">
    <source>
        <dbReference type="ARBA" id="ARBA00023136"/>
    </source>
</evidence>
<keyword evidence="2" id="KW-0813">Transport</keyword>
<comment type="subcellular location">
    <subcellularLocation>
        <location evidence="1 8">Membrane</location>
        <topology evidence="1 8">Multi-pass membrane protein</topology>
    </subcellularLocation>
</comment>
<dbReference type="InterPro" id="IPR006603">
    <property type="entry name" value="PQ-loop_rpt"/>
</dbReference>
<dbReference type="PANTHER" id="PTHR12226">
    <property type="entry name" value="MANNOSE-P-DOLICHOL UTILIZATION DEFECT 1 LEC35 -RELATED"/>
    <property type="match status" value="1"/>
</dbReference>
<gene>
    <name evidence="10" type="ORF">CANTADRAFT_45607</name>
</gene>
<evidence type="ECO:0000256" key="9">
    <source>
        <dbReference type="SAM" id="Phobius"/>
    </source>
</evidence>
<dbReference type="GO" id="GO:0016020">
    <property type="term" value="C:membrane"/>
    <property type="evidence" value="ECO:0007669"/>
    <property type="project" value="UniProtKB-SubCell"/>
</dbReference>
<evidence type="ECO:0000256" key="7">
    <source>
        <dbReference type="ARBA" id="ARBA00038475"/>
    </source>
</evidence>
<name>A0A1E4SQJ0_9ASCO</name>
<dbReference type="PANTHER" id="PTHR12226:SF2">
    <property type="entry name" value="MANNOSE-P-DOLICHOL UTILIZATION DEFECT 1 PROTEIN"/>
    <property type="match status" value="1"/>
</dbReference>
<feature type="transmembrane region" description="Helical" evidence="9">
    <location>
        <begin position="147"/>
        <end position="168"/>
    </location>
</feature>
<comment type="similarity">
    <text evidence="7">Belongs to the MPDU1 (TC 2.A.43.3) family.</text>
</comment>
<dbReference type="PIRSF" id="PIRSF023381">
    <property type="entry name" value="MannP-dilichol_defect-1p"/>
    <property type="match status" value="1"/>
</dbReference>
<keyword evidence="6 8" id="KW-0472">Membrane</keyword>
<evidence type="ECO:0000256" key="1">
    <source>
        <dbReference type="ARBA" id="ARBA00004141"/>
    </source>
</evidence>
<dbReference type="AlphaFoldDB" id="A0A1E4SQJ0"/>
<evidence type="ECO:0000256" key="2">
    <source>
        <dbReference type="ARBA" id="ARBA00022448"/>
    </source>
</evidence>
<reference evidence="11" key="1">
    <citation type="submission" date="2016-05" db="EMBL/GenBank/DDBJ databases">
        <title>Comparative genomics of biotechnologically important yeasts.</title>
        <authorList>
            <consortium name="DOE Joint Genome Institute"/>
            <person name="Riley R."/>
            <person name="Haridas S."/>
            <person name="Wolfe K.H."/>
            <person name="Lopes M.R."/>
            <person name="Hittinger C.T."/>
            <person name="Goker M."/>
            <person name="Salamov A."/>
            <person name="Wisecaver J."/>
            <person name="Long T.M."/>
            <person name="Aerts A.L."/>
            <person name="Barry K."/>
            <person name="Choi C."/>
            <person name="Clum A."/>
            <person name="Coughlan A.Y."/>
            <person name="Deshpande S."/>
            <person name="Douglass A.P."/>
            <person name="Hanson S.J."/>
            <person name="Klenk H.-P."/>
            <person name="Labutti K."/>
            <person name="Lapidus A."/>
            <person name="Lindquist E."/>
            <person name="Lipzen A."/>
            <person name="Meier-Kolthoff J.P."/>
            <person name="Ohm R.A."/>
            <person name="Otillar R.P."/>
            <person name="Pangilinan J."/>
            <person name="Peng Y."/>
            <person name="Rokas A."/>
            <person name="Rosa C.A."/>
            <person name="Scheuner C."/>
            <person name="Sibirny A.A."/>
            <person name="Slot J.C."/>
            <person name="Stielow J.B."/>
            <person name="Sun H."/>
            <person name="Kurtzman C.P."/>
            <person name="Blackwell M."/>
            <person name="Grigoriev I.V."/>
            <person name="Jeffries T.W."/>
        </authorList>
    </citation>
    <scope>NUCLEOTIDE SEQUENCE [LARGE SCALE GENOMIC DNA]</scope>
    <source>
        <strain evidence="11">NRRL Y-17324</strain>
    </source>
</reference>
<dbReference type="RefSeq" id="XP_020066898.1">
    <property type="nucleotide sequence ID" value="XM_020209232.1"/>
</dbReference>
<evidence type="ECO:0000256" key="3">
    <source>
        <dbReference type="ARBA" id="ARBA00022692"/>
    </source>
</evidence>